<reference evidence="2" key="1">
    <citation type="journal article" date="2014" name="Int. J. Syst. Evol. Microbiol.">
        <title>Complete genome sequence of Corynebacterium casei LMG S-19264T (=DSM 44701T), isolated from a smear-ripened cheese.</title>
        <authorList>
            <consortium name="US DOE Joint Genome Institute (JGI-PGF)"/>
            <person name="Walter F."/>
            <person name="Albersmeier A."/>
            <person name="Kalinowski J."/>
            <person name="Ruckert C."/>
        </authorList>
    </citation>
    <scope>NUCLEOTIDE SEQUENCE</scope>
    <source>
        <strain evidence="2">CGMCC 1.12187</strain>
    </source>
</reference>
<accession>A0A917GX95</accession>
<organism evidence="2 3">
    <name type="scientific">Kocuria dechangensis</name>
    <dbReference type="NCBI Taxonomy" id="1176249"/>
    <lineage>
        <taxon>Bacteria</taxon>
        <taxon>Bacillati</taxon>
        <taxon>Actinomycetota</taxon>
        <taxon>Actinomycetes</taxon>
        <taxon>Micrococcales</taxon>
        <taxon>Micrococcaceae</taxon>
        <taxon>Kocuria</taxon>
    </lineage>
</organism>
<keyword evidence="3" id="KW-1185">Reference proteome</keyword>
<protein>
    <submittedName>
        <fullName evidence="2">Uncharacterized protein</fullName>
    </submittedName>
</protein>
<evidence type="ECO:0000313" key="2">
    <source>
        <dbReference type="EMBL" id="GGG59743.1"/>
    </source>
</evidence>
<evidence type="ECO:0000313" key="3">
    <source>
        <dbReference type="Proteomes" id="UP000638848"/>
    </source>
</evidence>
<feature type="compositionally biased region" description="Basic and acidic residues" evidence="1">
    <location>
        <begin position="34"/>
        <end position="47"/>
    </location>
</feature>
<feature type="compositionally biased region" description="Low complexity" evidence="1">
    <location>
        <begin position="1"/>
        <end position="14"/>
    </location>
</feature>
<name>A0A917GX95_9MICC</name>
<feature type="region of interest" description="Disordered" evidence="1">
    <location>
        <begin position="1"/>
        <end position="54"/>
    </location>
</feature>
<proteinExistence type="predicted"/>
<reference evidence="2" key="2">
    <citation type="submission" date="2020-09" db="EMBL/GenBank/DDBJ databases">
        <authorList>
            <person name="Sun Q."/>
            <person name="Zhou Y."/>
        </authorList>
    </citation>
    <scope>NUCLEOTIDE SEQUENCE</scope>
    <source>
        <strain evidence="2">CGMCC 1.12187</strain>
    </source>
</reference>
<dbReference type="AlphaFoldDB" id="A0A917GX95"/>
<comment type="caution">
    <text evidence="2">The sequence shown here is derived from an EMBL/GenBank/DDBJ whole genome shotgun (WGS) entry which is preliminary data.</text>
</comment>
<dbReference type="Proteomes" id="UP000638848">
    <property type="component" value="Unassembled WGS sequence"/>
</dbReference>
<evidence type="ECO:0000256" key="1">
    <source>
        <dbReference type="SAM" id="MobiDB-lite"/>
    </source>
</evidence>
<sequence>MDDAAGAALGGILAVRTHETARPRSRPLPGADPAGEKHLPGPWERRGPAAILST</sequence>
<dbReference type="EMBL" id="BMEQ01000011">
    <property type="protein sequence ID" value="GGG59743.1"/>
    <property type="molecule type" value="Genomic_DNA"/>
</dbReference>
<gene>
    <name evidence="2" type="ORF">GCM10011374_23280</name>
</gene>